<dbReference type="InterPro" id="IPR039678">
    <property type="entry name" value="CTNNBL1"/>
</dbReference>
<keyword evidence="5" id="KW-0539">Nucleus</keyword>
<keyword evidence="3" id="KW-0677">Repeat</keyword>
<keyword evidence="12" id="KW-1185">Reference proteome</keyword>
<dbReference type="Proteomes" id="UP000095280">
    <property type="component" value="Unplaced"/>
</dbReference>
<evidence type="ECO:0000256" key="1">
    <source>
        <dbReference type="ARBA" id="ARBA00004123"/>
    </source>
</evidence>
<evidence type="ECO:0000256" key="8">
    <source>
        <dbReference type="ARBA" id="ARBA00070106"/>
    </source>
</evidence>
<evidence type="ECO:0000256" key="9">
    <source>
        <dbReference type="ARBA" id="ARBA00083862"/>
    </source>
</evidence>
<feature type="region of interest" description="Disordered" evidence="10">
    <location>
        <begin position="739"/>
        <end position="764"/>
    </location>
</feature>
<dbReference type="Pfam" id="PF08216">
    <property type="entry name" value="CTNNBL"/>
    <property type="match status" value="1"/>
</dbReference>
<dbReference type="InterPro" id="IPR016024">
    <property type="entry name" value="ARM-type_fold"/>
</dbReference>
<dbReference type="Gene3D" id="3.40.50.300">
    <property type="entry name" value="P-loop containing nucleotide triphosphate hydrolases"/>
    <property type="match status" value="1"/>
</dbReference>
<dbReference type="PANTHER" id="PTHR14978:SF0">
    <property type="entry name" value="BETA-CATENIN-LIKE PROTEIN 1"/>
    <property type="match status" value="1"/>
</dbReference>
<protein>
    <recommendedName>
        <fullName evidence="8">Beta-catenin-like protein 1</fullName>
    </recommendedName>
    <alternativeName>
        <fullName evidence="9">Nuclear-associated protein</fullName>
    </alternativeName>
</protein>
<comment type="subcellular location">
    <subcellularLocation>
        <location evidence="1">Nucleus</location>
    </subcellularLocation>
</comment>
<evidence type="ECO:0000256" key="10">
    <source>
        <dbReference type="SAM" id="MobiDB-lite"/>
    </source>
</evidence>
<dbReference type="SUPFAM" id="SSF52540">
    <property type="entry name" value="P-loop containing nucleoside triphosphate hydrolases"/>
    <property type="match status" value="1"/>
</dbReference>
<dbReference type="SUPFAM" id="SSF48371">
    <property type="entry name" value="ARM repeat"/>
    <property type="match status" value="1"/>
</dbReference>
<dbReference type="PANTHER" id="PTHR14978">
    <property type="entry name" value="BETA-CATENIN-LIKE PROTEIN 1 NUCLEAR ASSOCIATED PROTEIN"/>
    <property type="match status" value="1"/>
</dbReference>
<dbReference type="InterPro" id="IPR027417">
    <property type="entry name" value="P-loop_NTPase"/>
</dbReference>
<proteinExistence type="predicted"/>
<evidence type="ECO:0000256" key="2">
    <source>
        <dbReference type="ARBA" id="ARBA00022553"/>
    </source>
</evidence>
<evidence type="ECO:0000256" key="7">
    <source>
        <dbReference type="ARBA" id="ARBA00061776"/>
    </source>
</evidence>
<name>A0A1I8FYJ3_9PLAT</name>
<feature type="region of interest" description="Disordered" evidence="10">
    <location>
        <begin position="778"/>
        <end position="801"/>
    </location>
</feature>
<evidence type="ECO:0000256" key="4">
    <source>
        <dbReference type="ARBA" id="ARBA00023054"/>
    </source>
</evidence>
<evidence type="ECO:0000256" key="6">
    <source>
        <dbReference type="ARBA" id="ARBA00058456"/>
    </source>
</evidence>
<evidence type="ECO:0000256" key="3">
    <source>
        <dbReference type="ARBA" id="ARBA00022737"/>
    </source>
</evidence>
<dbReference type="AlphaFoldDB" id="A0A1I8FYJ3"/>
<reference evidence="13" key="1">
    <citation type="submission" date="2016-11" db="UniProtKB">
        <authorList>
            <consortium name="WormBaseParasite"/>
        </authorList>
    </citation>
    <scope>IDENTIFICATION</scope>
</reference>
<feature type="region of interest" description="Disordered" evidence="10">
    <location>
        <begin position="523"/>
        <end position="643"/>
    </location>
</feature>
<feature type="domain" description="Beta-catenin-like protein 1 N-terminal" evidence="11">
    <location>
        <begin position="778"/>
        <end position="886"/>
    </location>
</feature>
<dbReference type="FunFam" id="1.25.10.10:FF:001136">
    <property type="entry name" value="Beta-catenin-like protein 1"/>
    <property type="match status" value="1"/>
</dbReference>
<dbReference type="InterPro" id="IPR011989">
    <property type="entry name" value="ARM-like"/>
</dbReference>
<feature type="compositionally biased region" description="Low complexity" evidence="10">
    <location>
        <begin position="739"/>
        <end position="763"/>
    </location>
</feature>
<dbReference type="WBParaSite" id="maker-uti_cns_0000360-snap-gene-1.7-mRNA-1">
    <property type="protein sequence ID" value="maker-uti_cns_0000360-snap-gene-1.7-mRNA-1"/>
    <property type="gene ID" value="maker-uti_cns_0000360-snap-gene-1.7"/>
</dbReference>
<evidence type="ECO:0000313" key="12">
    <source>
        <dbReference type="Proteomes" id="UP000095280"/>
    </source>
</evidence>
<comment type="function">
    <text evidence="6">Component of the PRP19-CDC5L complex that forms an integral part of the spliceosome and is required for activating pre-mRNA splicing. Participates in AID/AICDA-mediated somatic hypermutation (SHM) and class-switch recombination (CSR), 2 processes resulting in the production of high-affinity, mutated isotype-switched antibodies.</text>
</comment>
<keyword evidence="2" id="KW-0597">Phosphoprotein</keyword>
<evidence type="ECO:0000259" key="11">
    <source>
        <dbReference type="SMART" id="SM01156"/>
    </source>
</evidence>
<dbReference type="Gene3D" id="1.25.10.10">
    <property type="entry name" value="Leucine-rich Repeat Variant"/>
    <property type="match status" value="1"/>
</dbReference>
<keyword evidence="4" id="KW-0175">Coiled coil</keyword>
<sequence length="1209" mass="130166">MPKQQRRSSAACSRRIADYFLPAKSAPSALESSCFIVENCNDNEQSEGRKLLSSAPLVRRQAFLAADFCQPGPANEKDSDKGVSASRFCWPFPPAWCIHVGWQAPASLFSDSCLVCVCTADCTTGSVLYNYGDRGNSASLIDSAAAVVQFRLDRPPIVGEHFNTAAELANVRALQPGFPAGRYLTELRAAIANTNANNNRGLPCSRRSLDELLAPRCAAGVLGNAEAVRNLSDWLASAAVSNSSCSNRVALIEGPGRSCVARAIARQHGLRVFEIGAEERRHGAKLAQRLHQAATCCQVERKRRHRNDSDAEDETDSLDSAPALSVSSSWLILLDDADQPLDDEPSLRRLVSGVCASSRKPLLLAAADAESLRRGLGLTDAAPIFKLRRPSRPLVAAYARVVCLALGCRLSADAAIELVNACRGDIRQLLNLVHFVLPESGAGDCRLSIAVPPAPIDAALLLLGGTNSAASTLNTISQSADVLAFADWLRRRRRRCAEAADQLASSGLSLLARLSLPSNQIGQSLSGGGSAELPSNQTGQSLSGGGSAELPSNQTGQSLSGGGSAELPSNQIGQSLSGGGSAELPSNQIGQSLSGGGSAELPSNQIGQSLSGGGSAELPSNQIGQSLSGGGSAKLPSNQLPLIEPRPGLGRLLRDLRQPLPSCRPFGRQESLDRAEFARCLAPSAGFNRRSLDITEVLSYKPATPGQRRTRFSDNTDTGYVERKRARLAVAAAAASASASGTGAGVARSSRVPPSASAPQQPAGLNKEAVLRALEADDNAEGDDAKVDSDDADASKPSKADSVSGMRLLMLQLEKRAARNAELRVKYSDNPEKFMESEVELHSALQELHTLPTVPAAYPVLCELPVLDTLLQLVLHENTDISIAVIDLIEEMTDTDVLAENPDDTEQLIAKLMDAQLVMMLVQNLDRLDETIKEEADGVHSSFGIIENLCEARPDCLEQMASKQGLLACLLKRIGKRGFSPNKLYASELLAILLQSSEPNRLLLGELKGVDILLNQLAHYKRQDPADSEERELMENLFNCLCSALLAKANKDRFLRGEGLQLMNLILREKRVARPSALKVLDYALNGPDGADNALKFVDILGLRTIFPVFMRPPKPKKSGFSVQEIEEHLCSILHNLLRHCANSPTHKTRILAKFVENDHAKMERLAELHFKWRDSVKAADRRLLAERRQPELWNASTEEELEEEVYLR</sequence>
<feature type="compositionally biased region" description="Basic and acidic residues" evidence="10">
    <location>
        <begin position="783"/>
        <end position="799"/>
    </location>
</feature>
<dbReference type="SMART" id="SM01156">
    <property type="entry name" value="DUF1716"/>
    <property type="match status" value="1"/>
</dbReference>
<accession>A0A1I8FYJ3</accession>
<evidence type="ECO:0000313" key="13">
    <source>
        <dbReference type="WBParaSite" id="maker-uti_cns_0000360-snap-gene-1.7-mRNA-1"/>
    </source>
</evidence>
<organism evidence="12 13">
    <name type="scientific">Macrostomum lignano</name>
    <dbReference type="NCBI Taxonomy" id="282301"/>
    <lineage>
        <taxon>Eukaryota</taxon>
        <taxon>Metazoa</taxon>
        <taxon>Spiralia</taxon>
        <taxon>Lophotrochozoa</taxon>
        <taxon>Platyhelminthes</taxon>
        <taxon>Rhabditophora</taxon>
        <taxon>Macrostomorpha</taxon>
        <taxon>Macrostomida</taxon>
        <taxon>Macrostomidae</taxon>
        <taxon>Macrostomum</taxon>
    </lineage>
</organism>
<evidence type="ECO:0000256" key="5">
    <source>
        <dbReference type="ARBA" id="ARBA00023242"/>
    </source>
</evidence>
<feature type="region of interest" description="Disordered" evidence="10">
    <location>
        <begin position="301"/>
        <end position="320"/>
    </location>
</feature>
<comment type="subunit">
    <text evidence="7">Component of the PRP19-CDC5L splicing complex composed of a core complex comprising a homotetramer of PRPF19, CDC5L, PLRG1 and BCAS2, and at least three less stably associated proteins CTNNBL1, CWC15 and HSPA8. Interacts directly with CWC15 and CDC5L in the complex. Interacts with AICDA; the interaction is important for the antibody diversification activity of AICDA. Interacts with PRPF31 (via its NLS). Interacts (via its N-terminal NLS) with KPNA1 and KPNA2.</text>
</comment>
<dbReference type="GO" id="GO:0010467">
    <property type="term" value="P:gene expression"/>
    <property type="evidence" value="ECO:0007669"/>
    <property type="project" value="UniProtKB-ARBA"/>
</dbReference>
<dbReference type="InterPro" id="IPR013180">
    <property type="entry name" value="CTNNBL1_N"/>
</dbReference>
<dbReference type="GO" id="GO:0005681">
    <property type="term" value="C:spliceosomal complex"/>
    <property type="evidence" value="ECO:0007669"/>
    <property type="project" value="TreeGrafter"/>
</dbReference>